<protein>
    <submittedName>
        <fullName evidence="3">Uncharacterized protein</fullName>
    </submittedName>
</protein>
<keyword evidence="4" id="KW-1185">Reference proteome</keyword>
<comment type="caution">
    <text evidence="3">The sequence shown here is derived from an EMBL/GenBank/DDBJ whole genome shotgun (WGS) entry which is preliminary data.</text>
</comment>
<sequence>WRPYGDPDGCPDGDDSGPDGGPDSDGDPNGGTDGDSDPDGCPDGDDGDPNGGSYITTYRSARSSTNCGRCEMATTADVNPDDIIVSDIKQGSVVVDSRVYFPDTAATEADSFASTLLSNSSSIFTDKNFQAYGDITGDNIVVENITVVFTNAPSQHGVTPSPSEAVYTSAPSQHVVTPSPIAAEDDSSDGLPAWQIAIIVISCVVGVLGGIGAAGAVYAKISSNTQEDVEYGQPGNEHVAIKAPDSSLPSVTMNPIMADYRDNL</sequence>
<gene>
    <name evidence="3" type="ORF">CYMTET_55924</name>
</gene>
<organism evidence="3 4">
    <name type="scientific">Cymbomonas tetramitiformis</name>
    <dbReference type="NCBI Taxonomy" id="36881"/>
    <lineage>
        <taxon>Eukaryota</taxon>
        <taxon>Viridiplantae</taxon>
        <taxon>Chlorophyta</taxon>
        <taxon>Pyramimonadophyceae</taxon>
        <taxon>Pyramimonadales</taxon>
        <taxon>Pyramimonadaceae</taxon>
        <taxon>Cymbomonas</taxon>
    </lineage>
</organism>
<proteinExistence type="predicted"/>
<keyword evidence="2" id="KW-0472">Membrane</keyword>
<evidence type="ECO:0000313" key="3">
    <source>
        <dbReference type="EMBL" id="KAK3233813.1"/>
    </source>
</evidence>
<evidence type="ECO:0000256" key="2">
    <source>
        <dbReference type="SAM" id="Phobius"/>
    </source>
</evidence>
<feature type="compositionally biased region" description="Acidic residues" evidence="1">
    <location>
        <begin position="34"/>
        <end position="48"/>
    </location>
</feature>
<feature type="region of interest" description="Disordered" evidence="1">
    <location>
        <begin position="1"/>
        <end position="53"/>
    </location>
</feature>
<feature type="transmembrane region" description="Helical" evidence="2">
    <location>
        <begin position="193"/>
        <end position="218"/>
    </location>
</feature>
<keyword evidence="2" id="KW-0812">Transmembrane</keyword>
<name>A0AAE0EMC3_9CHLO</name>
<feature type="non-terminal residue" evidence="3">
    <location>
        <position position="1"/>
    </location>
</feature>
<dbReference type="EMBL" id="LGRX02035626">
    <property type="protein sequence ID" value="KAK3233813.1"/>
    <property type="molecule type" value="Genomic_DNA"/>
</dbReference>
<dbReference type="Proteomes" id="UP001190700">
    <property type="component" value="Unassembled WGS sequence"/>
</dbReference>
<evidence type="ECO:0000313" key="4">
    <source>
        <dbReference type="Proteomes" id="UP001190700"/>
    </source>
</evidence>
<dbReference type="AlphaFoldDB" id="A0AAE0EMC3"/>
<keyword evidence="2" id="KW-1133">Transmembrane helix</keyword>
<accession>A0AAE0EMC3</accession>
<evidence type="ECO:0000256" key="1">
    <source>
        <dbReference type="SAM" id="MobiDB-lite"/>
    </source>
</evidence>
<feature type="compositionally biased region" description="Acidic residues" evidence="1">
    <location>
        <begin position="9"/>
        <end position="26"/>
    </location>
</feature>
<reference evidence="3 4" key="1">
    <citation type="journal article" date="2015" name="Genome Biol. Evol.">
        <title>Comparative Genomics of a Bacterivorous Green Alga Reveals Evolutionary Causalities and Consequences of Phago-Mixotrophic Mode of Nutrition.</title>
        <authorList>
            <person name="Burns J.A."/>
            <person name="Paasch A."/>
            <person name="Narechania A."/>
            <person name="Kim E."/>
        </authorList>
    </citation>
    <scope>NUCLEOTIDE SEQUENCE [LARGE SCALE GENOMIC DNA]</scope>
    <source>
        <strain evidence="3 4">PLY_AMNH</strain>
    </source>
</reference>